<feature type="compositionally biased region" description="Polar residues" evidence="1">
    <location>
        <begin position="99"/>
        <end position="115"/>
    </location>
</feature>
<evidence type="ECO:0000256" key="1">
    <source>
        <dbReference type="SAM" id="MobiDB-lite"/>
    </source>
</evidence>
<feature type="non-terminal residue" evidence="2">
    <location>
        <position position="160"/>
    </location>
</feature>
<keyword evidence="3" id="KW-1185">Reference proteome</keyword>
<sequence length="160" mass="17208">MDDDFEVLLDSDGEDLPSDGWPGNTAGCARRPRPSGTGDDDSDDSDVLWPRILDSSNEEGPLASARGGREEPRRTKGGRSPDEGGEDWGGEKALGAARTQRSLCRTWRDSPTMTESGLALRADANHRSVLAAKSESLPEDKRGMAPSYSDDDFVIEGSEP</sequence>
<dbReference type="EMBL" id="AGNL01036412">
    <property type="protein sequence ID" value="EJK54081.1"/>
    <property type="molecule type" value="Genomic_DNA"/>
</dbReference>
<organism evidence="2 3">
    <name type="scientific">Thalassiosira oceanica</name>
    <name type="common">Marine diatom</name>
    <dbReference type="NCBI Taxonomy" id="159749"/>
    <lineage>
        <taxon>Eukaryota</taxon>
        <taxon>Sar</taxon>
        <taxon>Stramenopiles</taxon>
        <taxon>Ochrophyta</taxon>
        <taxon>Bacillariophyta</taxon>
        <taxon>Coscinodiscophyceae</taxon>
        <taxon>Thalassiosirophycidae</taxon>
        <taxon>Thalassiosirales</taxon>
        <taxon>Thalassiosiraceae</taxon>
        <taxon>Thalassiosira</taxon>
    </lineage>
</organism>
<name>K0RZ26_THAOC</name>
<feature type="compositionally biased region" description="Acidic residues" evidence="1">
    <location>
        <begin position="1"/>
        <end position="17"/>
    </location>
</feature>
<proteinExistence type="predicted"/>
<comment type="caution">
    <text evidence="2">The sequence shown here is derived from an EMBL/GenBank/DDBJ whole genome shotgun (WGS) entry which is preliminary data.</text>
</comment>
<feature type="region of interest" description="Disordered" evidence="1">
    <location>
        <begin position="1"/>
        <end position="115"/>
    </location>
</feature>
<dbReference type="AlphaFoldDB" id="K0RZ26"/>
<feature type="region of interest" description="Disordered" evidence="1">
    <location>
        <begin position="131"/>
        <end position="160"/>
    </location>
</feature>
<feature type="compositionally biased region" description="Basic and acidic residues" evidence="1">
    <location>
        <begin position="67"/>
        <end position="82"/>
    </location>
</feature>
<reference evidence="2 3" key="1">
    <citation type="journal article" date="2012" name="Genome Biol.">
        <title>Genome and low-iron response of an oceanic diatom adapted to chronic iron limitation.</title>
        <authorList>
            <person name="Lommer M."/>
            <person name="Specht M."/>
            <person name="Roy A.S."/>
            <person name="Kraemer L."/>
            <person name="Andreson R."/>
            <person name="Gutowska M.A."/>
            <person name="Wolf J."/>
            <person name="Bergner S.V."/>
            <person name="Schilhabel M.B."/>
            <person name="Klostermeier U.C."/>
            <person name="Beiko R.G."/>
            <person name="Rosenstiel P."/>
            <person name="Hippler M."/>
            <person name="Laroche J."/>
        </authorList>
    </citation>
    <scope>NUCLEOTIDE SEQUENCE [LARGE SCALE GENOMIC DNA]</scope>
    <source>
        <strain evidence="2 3">CCMP1005</strain>
    </source>
</reference>
<gene>
    <name evidence="2" type="ORF">THAOC_26365</name>
</gene>
<evidence type="ECO:0000313" key="2">
    <source>
        <dbReference type="EMBL" id="EJK54081.1"/>
    </source>
</evidence>
<dbReference type="Proteomes" id="UP000266841">
    <property type="component" value="Unassembled WGS sequence"/>
</dbReference>
<evidence type="ECO:0000313" key="3">
    <source>
        <dbReference type="Proteomes" id="UP000266841"/>
    </source>
</evidence>
<feature type="compositionally biased region" description="Acidic residues" evidence="1">
    <location>
        <begin position="149"/>
        <end position="160"/>
    </location>
</feature>
<protein>
    <submittedName>
        <fullName evidence="2">Uncharacterized protein</fullName>
    </submittedName>
</protein>
<accession>K0RZ26</accession>